<dbReference type="HOGENOM" id="CLU_3358207_0_0_5"/>
<evidence type="ECO:0000313" key="2">
    <source>
        <dbReference type="Proteomes" id="UP000007029"/>
    </source>
</evidence>
<organism evidence="1 2">
    <name type="scientific">Roseobacter denitrificans (strain ATCC 33942 / OCh 114)</name>
    <name type="common">Erythrobacter sp. (strain OCh 114)</name>
    <name type="synonym">Roseobacter denitrificans</name>
    <dbReference type="NCBI Taxonomy" id="375451"/>
    <lineage>
        <taxon>Bacteria</taxon>
        <taxon>Pseudomonadati</taxon>
        <taxon>Pseudomonadota</taxon>
        <taxon>Alphaproteobacteria</taxon>
        <taxon>Rhodobacterales</taxon>
        <taxon>Roseobacteraceae</taxon>
        <taxon>Roseobacter</taxon>
    </lineage>
</organism>
<dbReference type="EMBL" id="CP000362">
    <property type="protein sequence ID" value="ABG33065.1"/>
    <property type="molecule type" value="Genomic_DNA"/>
</dbReference>
<dbReference type="KEGG" id="rde:RD1_3586"/>
<sequence length="36" mass="3804">MTTILSFVVGASPMLRRADATTWLAASLNGQPQADL</sequence>
<proteinExistence type="predicted"/>
<dbReference type="Proteomes" id="UP000007029">
    <property type="component" value="Chromosome"/>
</dbReference>
<accession>Q162M8</accession>
<dbReference type="AlphaFoldDB" id="Q162M8"/>
<name>Q162M8_ROSDO</name>
<keyword evidence="2" id="KW-1185">Reference proteome</keyword>
<gene>
    <name evidence="1" type="ordered locus">RD1_3586</name>
</gene>
<evidence type="ECO:0000313" key="1">
    <source>
        <dbReference type="EMBL" id="ABG33065.1"/>
    </source>
</evidence>
<protein>
    <submittedName>
        <fullName evidence="1">Uncharacterized protein</fullName>
    </submittedName>
</protein>
<reference evidence="1 2" key="1">
    <citation type="journal article" date="2007" name="J. Bacteriol.">
        <title>The complete genome sequence of Roseobacter denitrificans reveals a mixotrophic rather than photosynthetic metabolism.</title>
        <authorList>
            <person name="Swingley W.D."/>
            <person name="Sadekar S."/>
            <person name="Mastrian S.D."/>
            <person name="Matthies H.J."/>
            <person name="Hao J."/>
            <person name="Ramos H."/>
            <person name="Acharya C.R."/>
            <person name="Conrad A.L."/>
            <person name="Taylor H.L."/>
            <person name="Dejesa L.C."/>
            <person name="Shah M.K."/>
            <person name="O'huallachain M.E."/>
            <person name="Lince M.T."/>
            <person name="Blankenship R.E."/>
            <person name="Beatty J.T."/>
            <person name="Touchman J.W."/>
        </authorList>
    </citation>
    <scope>NUCLEOTIDE SEQUENCE [LARGE SCALE GENOMIC DNA]</scope>
    <source>
        <strain evidence="2">ATCC 33942 / OCh 114</strain>
    </source>
</reference>